<dbReference type="EMBL" id="BSFF01000001">
    <property type="protein sequence ID" value="GLK54366.1"/>
    <property type="molecule type" value="Genomic_DNA"/>
</dbReference>
<dbReference type="GO" id="GO:0006950">
    <property type="term" value="P:response to stress"/>
    <property type="evidence" value="ECO:0007669"/>
    <property type="project" value="TreeGrafter"/>
</dbReference>
<gene>
    <name evidence="3" type="ORF">GCM10008170_03850</name>
    <name evidence="4" type="ORF">JOD31_001533</name>
</gene>
<evidence type="ECO:0000313" key="6">
    <source>
        <dbReference type="Proteomes" id="UP001143400"/>
    </source>
</evidence>
<dbReference type="InterPro" id="IPR000835">
    <property type="entry name" value="HTH_MarR-typ"/>
</dbReference>
<dbReference type="AlphaFoldDB" id="A0A9W6ISM2"/>
<protein>
    <submittedName>
        <fullName evidence="4">DNA-binding MarR family transcriptional regulator</fullName>
    </submittedName>
</protein>
<dbReference type="Proteomes" id="UP001143400">
    <property type="component" value="Unassembled WGS sequence"/>
</dbReference>
<dbReference type="SMART" id="SM00347">
    <property type="entry name" value="HTH_MARR"/>
    <property type="match status" value="1"/>
</dbReference>
<name>A0A9W6ISM2_9HYPH</name>
<accession>A0A9W6ISM2</accession>
<dbReference type="InterPro" id="IPR036388">
    <property type="entry name" value="WH-like_DNA-bd_sf"/>
</dbReference>
<dbReference type="InterPro" id="IPR011991">
    <property type="entry name" value="ArsR-like_HTH"/>
</dbReference>
<dbReference type="PANTHER" id="PTHR33164:SF43">
    <property type="entry name" value="HTH-TYPE TRANSCRIPTIONAL REPRESSOR YETL"/>
    <property type="match status" value="1"/>
</dbReference>
<comment type="caution">
    <text evidence="3">The sequence shown here is derived from an EMBL/GenBank/DDBJ whole genome shotgun (WGS) entry which is preliminary data.</text>
</comment>
<dbReference type="SUPFAM" id="SSF46785">
    <property type="entry name" value="Winged helix' DNA-binding domain"/>
    <property type="match status" value="1"/>
</dbReference>
<dbReference type="RefSeq" id="WP_204949699.1">
    <property type="nucleotide sequence ID" value="NZ_BSFF01000001.1"/>
</dbReference>
<evidence type="ECO:0000256" key="1">
    <source>
        <dbReference type="SAM" id="MobiDB-lite"/>
    </source>
</evidence>
<feature type="domain" description="HTH marR-type" evidence="2">
    <location>
        <begin position="6"/>
        <end position="138"/>
    </location>
</feature>
<reference evidence="3" key="1">
    <citation type="journal article" date="2014" name="Int. J. Syst. Evol. Microbiol.">
        <title>Complete genome sequence of Corynebacterium casei LMG S-19264T (=DSM 44701T), isolated from a smear-ripened cheese.</title>
        <authorList>
            <consortium name="US DOE Joint Genome Institute (JGI-PGF)"/>
            <person name="Walter F."/>
            <person name="Albersmeier A."/>
            <person name="Kalinowski J."/>
            <person name="Ruckert C."/>
        </authorList>
    </citation>
    <scope>NUCLEOTIDE SEQUENCE</scope>
    <source>
        <strain evidence="3">VKM B-1606</strain>
    </source>
</reference>
<proteinExistence type="predicted"/>
<dbReference type="GO" id="GO:0003700">
    <property type="term" value="F:DNA-binding transcription factor activity"/>
    <property type="evidence" value="ECO:0007669"/>
    <property type="project" value="InterPro"/>
</dbReference>
<dbReference type="Gene3D" id="1.10.10.10">
    <property type="entry name" value="Winged helix-like DNA-binding domain superfamily/Winged helix DNA-binding domain"/>
    <property type="match status" value="1"/>
</dbReference>
<dbReference type="Pfam" id="PF12802">
    <property type="entry name" value="MarR_2"/>
    <property type="match status" value="1"/>
</dbReference>
<sequence>MKSPYSKTVGYELVHAARLHRARAAQLLSELGLFPGQEQVLTLLADEDRTMGDLAIHLRVRPPTASKTVARLAAQSLVERRSAPGGDGRVVRVGLTDEGRRRAAAVEEVWARLEGEMVEGLDGKDRKRLKKLLRKMGRTLGGQLGGAPAPAEDHAEDADE</sequence>
<dbReference type="PROSITE" id="PS50995">
    <property type="entry name" value="HTH_MARR_2"/>
    <property type="match status" value="1"/>
</dbReference>
<evidence type="ECO:0000313" key="5">
    <source>
        <dbReference type="Proteomes" id="UP000758856"/>
    </source>
</evidence>
<dbReference type="InterPro" id="IPR039422">
    <property type="entry name" value="MarR/SlyA-like"/>
</dbReference>
<organism evidence="3 6">
    <name type="scientific">Methylopila capsulata</name>
    <dbReference type="NCBI Taxonomy" id="61654"/>
    <lineage>
        <taxon>Bacteria</taxon>
        <taxon>Pseudomonadati</taxon>
        <taxon>Pseudomonadota</taxon>
        <taxon>Alphaproteobacteria</taxon>
        <taxon>Hyphomicrobiales</taxon>
        <taxon>Methylopilaceae</taxon>
        <taxon>Methylopila</taxon>
    </lineage>
</organism>
<reference evidence="3" key="3">
    <citation type="submission" date="2023-01" db="EMBL/GenBank/DDBJ databases">
        <authorList>
            <person name="Sun Q."/>
            <person name="Evtushenko L."/>
        </authorList>
    </citation>
    <scope>NUCLEOTIDE SEQUENCE</scope>
    <source>
        <strain evidence="3">VKM B-1606</strain>
    </source>
</reference>
<dbReference type="GO" id="GO:0003677">
    <property type="term" value="F:DNA binding"/>
    <property type="evidence" value="ECO:0007669"/>
    <property type="project" value="UniProtKB-KW"/>
</dbReference>
<evidence type="ECO:0000313" key="4">
    <source>
        <dbReference type="EMBL" id="MBM7851308.1"/>
    </source>
</evidence>
<dbReference type="EMBL" id="JAFBCY010000002">
    <property type="protein sequence ID" value="MBM7851308.1"/>
    <property type="molecule type" value="Genomic_DNA"/>
</dbReference>
<dbReference type="CDD" id="cd00090">
    <property type="entry name" value="HTH_ARSR"/>
    <property type="match status" value="1"/>
</dbReference>
<evidence type="ECO:0000259" key="2">
    <source>
        <dbReference type="PROSITE" id="PS50995"/>
    </source>
</evidence>
<dbReference type="InterPro" id="IPR036390">
    <property type="entry name" value="WH_DNA-bd_sf"/>
</dbReference>
<dbReference type="Proteomes" id="UP000758856">
    <property type="component" value="Unassembled WGS sequence"/>
</dbReference>
<evidence type="ECO:0000313" key="3">
    <source>
        <dbReference type="EMBL" id="GLK54366.1"/>
    </source>
</evidence>
<keyword evidence="5" id="KW-1185">Reference proteome</keyword>
<reference evidence="4 5" key="2">
    <citation type="submission" date="2021-01" db="EMBL/GenBank/DDBJ databases">
        <title>Genomic Encyclopedia of Type Strains, Phase IV (KMG-IV): sequencing the most valuable type-strain genomes for metagenomic binning, comparative biology and taxonomic classification.</title>
        <authorList>
            <person name="Goeker M."/>
        </authorList>
    </citation>
    <scope>NUCLEOTIDE SEQUENCE [LARGE SCALE GENOMIC DNA]</scope>
    <source>
        <strain evidence="4 5">DSM 6130</strain>
    </source>
</reference>
<dbReference type="PANTHER" id="PTHR33164">
    <property type="entry name" value="TRANSCRIPTIONAL REGULATOR, MARR FAMILY"/>
    <property type="match status" value="1"/>
</dbReference>
<feature type="region of interest" description="Disordered" evidence="1">
    <location>
        <begin position="137"/>
        <end position="160"/>
    </location>
</feature>
<keyword evidence="4" id="KW-0238">DNA-binding</keyword>